<evidence type="ECO:0000313" key="2">
    <source>
        <dbReference type="Proteomes" id="UP000187203"/>
    </source>
</evidence>
<protein>
    <submittedName>
        <fullName evidence="1">Low-density lipoprotein receptor repeat class B</fullName>
    </submittedName>
</protein>
<dbReference type="Proteomes" id="UP000187203">
    <property type="component" value="Unassembled WGS sequence"/>
</dbReference>
<dbReference type="EMBL" id="AWUE01004956">
    <property type="protein sequence ID" value="OMP13176.1"/>
    <property type="molecule type" value="Genomic_DNA"/>
</dbReference>
<dbReference type="AlphaFoldDB" id="A0A1R3L1E7"/>
<gene>
    <name evidence="1" type="ORF">COLO4_02144</name>
</gene>
<accession>A0A1R3L1E7</accession>
<keyword evidence="2" id="KW-1185">Reference proteome</keyword>
<sequence length="131" mass="14337">MGNSTSCLTSFGITSSAMPRRPFPEAADCIRCRYYIFCTTDGNHLASCFCTAALRSSSRRIAQPSIAPVKLNIISFTSTVRYVKPSSRSMMPCSVSITSPMPTANSSIRRVVMEISSGRSRPYGMVISTFR</sequence>
<name>A0A1R3L1E7_9ROSI</name>
<comment type="caution">
    <text evidence="1">The sequence shown here is derived from an EMBL/GenBank/DDBJ whole genome shotgun (WGS) entry which is preliminary data.</text>
</comment>
<proteinExistence type="predicted"/>
<organism evidence="1 2">
    <name type="scientific">Corchorus olitorius</name>
    <dbReference type="NCBI Taxonomy" id="93759"/>
    <lineage>
        <taxon>Eukaryota</taxon>
        <taxon>Viridiplantae</taxon>
        <taxon>Streptophyta</taxon>
        <taxon>Embryophyta</taxon>
        <taxon>Tracheophyta</taxon>
        <taxon>Spermatophyta</taxon>
        <taxon>Magnoliopsida</taxon>
        <taxon>eudicotyledons</taxon>
        <taxon>Gunneridae</taxon>
        <taxon>Pentapetalae</taxon>
        <taxon>rosids</taxon>
        <taxon>malvids</taxon>
        <taxon>Malvales</taxon>
        <taxon>Malvaceae</taxon>
        <taxon>Grewioideae</taxon>
        <taxon>Apeibeae</taxon>
        <taxon>Corchorus</taxon>
    </lineage>
</organism>
<keyword evidence="1" id="KW-0675">Receptor</keyword>
<keyword evidence="1" id="KW-0449">Lipoprotein</keyword>
<reference evidence="2" key="1">
    <citation type="submission" date="2013-09" db="EMBL/GenBank/DDBJ databases">
        <title>Corchorus olitorius genome sequencing.</title>
        <authorList>
            <person name="Alam M."/>
            <person name="Haque M.S."/>
            <person name="Islam M.S."/>
            <person name="Emdad E.M."/>
            <person name="Islam M.M."/>
            <person name="Ahmed B."/>
            <person name="Halim A."/>
            <person name="Hossen Q.M.M."/>
            <person name="Hossain M.Z."/>
            <person name="Ahmed R."/>
            <person name="Khan M.M."/>
            <person name="Islam R."/>
            <person name="Rashid M.M."/>
            <person name="Khan S.A."/>
            <person name="Rahman M.S."/>
            <person name="Alam M."/>
            <person name="Yahiya A.S."/>
            <person name="Khan M.S."/>
            <person name="Azam M.S."/>
            <person name="Haque T."/>
            <person name="Lashkar M.Z.H."/>
            <person name="Akhand A.I."/>
            <person name="Morshed G."/>
            <person name="Roy S."/>
            <person name="Uddin K.S."/>
            <person name="Rabeya T."/>
            <person name="Hossain A.S."/>
            <person name="Chowdhury A."/>
            <person name="Snigdha A.R."/>
            <person name="Mortoza M.S."/>
            <person name="Matin S.A."/>
            <person name="Hoque S.M.E."/>
            <person name="Islam M.K."/>
            <person name="Roy D.K."/>
            <person name="Haider R."/>
            <person name="Moosa M.M."/>
            <person name="Elias S.M."/>
            <person name="Hasan A.M."/>
            <person name="Jahan S."/>
            <person name="Shafiuddin M."/>
            <person name="Mahmood N."/>
            <person name="Shommy N.S."/>
        </authorList>
    </citation>
    <scope>NUCLEOTIDE SEQUENCE [LARGE SCALE GENOMIC DNA]</scope>
    <source>
        <strain evidence="2">cv. O-4</strain>
    </source>
</reference>
<evidence type="ECO:0000313" key="1">
    <source>
        <dbReference type="EMBL" id="OMP13176.1"/>
    </source>
</evidence>